<feature type="signal peptide" evidence="2">
    <location>
        <begin position="1"/>
        <end position="27"/>
    </location>
</feature>
<keyword evidence="4" id="KW-1185">Reference proteome</keyword>
<feature type="chain" id="PRO_5044820497" evidence="2">
    <location>
        <begin position="28"/>
        <end position="147"/>
    </location>
</feature>
<organism evidence="3 4">
    <name type="scientific">Riccia fluitans</name>
    <dbReference type="NCBI Taxonomy" id="41844"/>
    <lineage>
        <taxon>Eukaryota</taxon>
        <taxon>Viridiplantae</taxon>
        <taxon>Streptophyta</taxon>
        <taxon>Embryophyta</taxon>
        <taxon>Marchantiophyta</taxon>
        <taxon>Marchantiopsida</taxon>
        <taxon>Marchantiidae</taxon>
        <taxon>Marchantiales</taxon>
        <taxon>Ricciaceae</taxon>
        <taxon>Riccia</taxon>
    </lineage>
</organism>
<feature type="region of interest" description="Disordered" evidence="1">
    <location>
        <begin position="37"/>
        <end position="82"/>
    </location>
</feature>
<feature type="compositionally biased region" description="Acidic residues" evidence="1">
    <location>
        <begin position="68"/>
        <end position="82"/>
    </location>
</feature>
<name>A0ABD1XKQ3_9MARC</name>
<dbReference type="AlphaFoldDB" id="A0ABD1XKQ3"/>
<keyword evidence="2" id="KW-0732">Signal</keyword>
<protein>
    <submittedName>
        <fullName evidence="3">Uncharacterized protein</fullName>
    </submittedName>
</protein>
<evidence type="ECO:0000256" key="2">
    <source>
        <dbReference type="SAM" id="SignalP"/>
    </source>
</evidence>
<comment type="caution">
    <text evidence="3">The sequence shown here is derived from an EMBL/GenBank/DDBJ whole genome shotgun (WGS) entry which is preliminary data.</text>
</comment>
<sequence>MTKLHYLLAVVGLLCIITTSSLPACLASRPFPADEEAAVSETSVEPMTTDEASDSDSKVTSMSFIGQSEEDEDEFSPDDEEVDNRGFHPCFATLAEVEGRTDTSEDGDVTLFEVECRRILRSLDYSLPNPNKNPKTPKKCRKHKKRC</sequence>
<evidence type="ECO:0000313" key="3">
    <source>
        <dbReference type="EMBL" id="KAL2609532.1"/>
    </source>
</evidence>
<dbReference type="EMBL" id="JBHFFA010000008">
    <property type="protein sequence ID" value="KAL2609532.1"/>
    <property type="molecule type" value="Genomic_DNA"/>
</dbReference>
<dbReference type="Proteomes" id="UP001605036">
    <property type="component" value="Unassembled WGS sequence"/>
</dbReference>
<gene>
    <name evidence="3" type="ORF">R1flu_028105</name>
</gene>
<reference evidence="3 4" key="1">
    <citation type="submission" date="2024-09" db="EMBL/GenBank/DDBJ databases">
        <title>Chromosome-scale assembly of Riccia fluitans.</title>
        <authorList>
            <person name="Paukszto L."/>
            <person name="Sawicki J."/>
            <person name="Karawczyk K."/>
            <person name="Piernik-Szablinska J."/>
            <person name="Szczecinska M."/>
            <person name="Mazdziarz M."/>
        </authorList>
    </citation>
    <scope>NUCLEOTIDE SEQUENCE [LARGE SCALE GENOMIC DNA]</scope>
    <source>
        <strain evidence="3">Rf_01</strain>
        <tissue evidence="3">Aerial parts of the thallus</tissue>
    </source>
</reference>
<feature type="compositionally biased region" description="Basic residues" evidence="1">
    <location>
        <begin position="135"/>
        <end position="147"/>
    </location>
</feature>
<proteinExistence type="predicted"/>
<accession>A0ABD1XKQ3</accession>
<feature type="region of interest" description="Disordered" evidence="1">
    <location>
        <begin position="125"/>
        <end position="147"/>
    </location>
</feature>
<evidence type="ECO:0000256" key="1">
    <source>
        <dbReference type="SAM" id="MobiDB-lite"/>
    </source>
</evidence>
<evidence type="ECO:0000313" key="4">
    <source>
        <dbReference type="Proteomes" id="UP001605036"/>
    </source>
</evidence>